<evidence type="ECO:0000313" key="2">
    <source>
        <dbReference type="EMBL" id="PRZ41461.1"/>
    </source>
</evidence>
<dbReference type="AlphaFoldDB" id="A0A2T0ZYN1"/>
<dbReference type="InterPro" id="IPR029045">
    <property type="entry name" value="ClpP/crotonase-like_dom_sf"/>
</dbReference>
<dbReference type="GO" id="GO:0003824">
    <property type="term" value="F:catalytic activity"/>
    <property type="evidence" value="ECO:0007669"/>
    <property type="project" value="UniProtKB-ARBA"/>
</dbReference>
<dbReference type="PANTHER" id="PTHR43802">
    <property type="entry name" value="ENOYL-COA HYDRATASE"/>
    <property type="match status" value="1"/>
</dbReference>
<dbReference type="Gene3D" id="3.90.226.10">
    <property type="entry name" value="2-enoyl-CoA Hydratase, Chain A, domain 1"/>
    <property type="match status" value="1"/>
</dbReference>
<gene>
    <name evidence="2" type="ORF">CLV47_1098</name>
</gene>
<dbReference type="PANTHER" id="PTHR43802:SF1">
    <property type="entry name" value="IP11341P-RELATED"/>
    <property type="match status" value="1"/>
</dbReference>
<comment type="caution">
    <text evidence="2">The sequence shown here is derived from an EMBL/GenBank/DDBJ whole genome shotgun (WGS) entry which is preliminary data.</text>
</comment>
<proteinExistence type="inferred from homology"/>
<evidence type="ECO:0000256" key="1">
    <source>
        <dbReference type="ARBA" id="ARBA00005254"/>
    </source>
</evidence>
<dbReference type="SUPFAM" id="SSF52096">
    <property type="entry name" value="ClpP/crotonase"/>
    <property type="match status" value="1"/>
</dbReference>
<dbReference type="CDD" id="cd06558">
    <property type="entry name" value="crotonase-like"/>
    <property type="match status" value="1"/>
</dbReference>
<sequence>MDLVVRTDEDFVTTLSLNRPEKLNALTPAVFEQLREHLEDLAEDDDVRVVVLTGAGRSFCAGNDLGGISERKAAEPGKYEQSETVDLLEALPQPTICRIQGHCFTGGLELALACDILVAASDAKIGDTHGQWGLVPIWGMSVRLPERVGRSKAKELMFTSRRISGADAAEIGLVDRAVPASELDQTVADLAAEIAKNSPYSNRINKRLVASGVSVPRETALLLERTRPFGVPADMAERMSRGI</sequence>
<accession>A0A2T0ZYN1</accession>
<dbReference type="OrthoDB" id="8452484at2"/>
<dbReference type="Proteomes" id="UP000237752">
    <property type="component" value="Unassembled WGS sequence"/>
</dbReference>
<name>A0A2T0ZYN1_9ACTN</name>
<dbReference type="InterPro" id="IPR001753">
    <property type="entry name" value="Enoyl-CoA_hydra/iso"/>
</dbReference>
<keyword evidence="3" id="KW-1185">Reference proteome</keyword>
<reference evidence="2 3" key="1">
    <citation type="submission" date="2018-03" db="EMBL/GenBank/DDBJ databases">
        <title>Genomic Encyclopedia of Archaeal and Bacterial Type Strains, Phase II (KMG-II): from individual species to whole genera.</title>
        <authorList>
            <person name="Goeker M."/>
        </authorList>
    </citation>
    <scope>NUCLEOTIDE SEQUENCE [LARGE SCALE GENOMIC DNA]</scope>
    <source>
        <strain evidence="2 3">DSM 100065</strain>
    </source>
</reference>
<protein>
    <submittedName>
        <fullName evidence="2">Enoyl-CoA hydratase/carnithine racemase</fullName>
    </submittedName>
</protein>
<dbReference type="EMBL" id="PVUE01000009">
    <property type="protein sequence ID" value="PRZ41461.1"/>
    <property type="molecule type" value="Genomic_DNA"/>
</dbReference>
<evidence type="ECO:0000313" key="3">
    <source>
        <dbReference type="Proteomes" id="UP000237752"/>
    </source>
</evidence>
<comment type="similarity">
    <text evidence="1">Belongs to the enoyl-CoA hydratase/isomerase family.</text>
</comment>
<dbReference type="RefSeq" id="WP_106349224.1">
    <property type="nucleotide sequence ID" value="NZ_PVUE01000009.1"/>
</dbReference>
<dbReference type="Pfam" id="PF00378">
    <property type="entry name" value="ECH_1"/>
    <property type="match status" value="1"/>
</dbReference>
<organism evidence="2 3">
    <name type="scientific">Antricoccus suffuscus</name>
    <dbReference type="NCBI Taxonomy" id="1629062"/>
    <lineage>
        <taxon>Bacteria</taxon>
        <taxon>Bacillati</taxon>
        <taxon>Actinomycetota</taxon>
        <taxon>Actinomycetes</taxon>
        <taxon>Geodermatophilales</taxon>
        <taxon>Antricoccaceae</taxon>
        <taxon>Antricoccus</taxon>
    </lineage>
</organism>